<dbReference type="InterPro" id="IPR024079">
    <property type="entry name" value="MetalloPept_cat_dom_sf"/>
</dbReference>
<feature type="signal peptide" evidence="7">
    <location>
        <begin position="1"/>
        <end position="20"/>
    </location>
</feature>
<dbReference type="Gene3D" id="3.40.390.10">
    <property type="entry name" value="Collagenase (Catalytic Domain)"/>
    <property type="match status" value="1"/>
</dbReference>
<keyword evidence="5 6" id="KW-0482">Metalloprotease</keyword>
<dbReference type="PRINTS" id="PR00480">
    <property type="entry name" value="ASTACIN"/>
</dbReference>
<dbReference type="SMART" id="SM00235">
    <property type="entry name" value="ZnMc"/>
    <property type="match status" value="1"/>
</dbReference>
<gene>
    <name evidence="9" type="ORF">OFUS_LOCUS743</name>
</gene>
<name>A0A8J1Y0L8_OWEFU</name>
<keyword evidence="10" id="KW-1185">Reference proteome</keyword>
<feature type="binding site" evidence="6">
    <location>
        <position position="167"/>
    </location>
    <ligand>
        <name>Zn(2+)</name>
        <dbReference type="ChEBI" id="CHEBI:29105"/>
        <note>catalytic</note>
    </ligand>
</feature>
<dbReference type="AlphaFoldDB" id="A0A8J1Y0L8"/>
<feature type="compositionally biased region" description="Acidic residues" evidence="8">
    <location>
        <begin position="25"/>
        <end position="43"/>
    </location>
</feature>
<dbReference type="PANTHER" id="PTHR10127">
    <property type="entry name" value="DISCOIDIN, CUB, EGF, LAMININ , AND ZINC METALLOPROTEASE DOMAIN CONTAINING"/>
    <property type="match status" value="1"/>
</dbReference>
<dbReference type="PROSITE" id="PS51864">
    <property type="entry name" value="ASTACIN"/>
    <property type="match status" value="1"/>
</dbReference>
<dbReference type="Proteomes" id="UP000749559">
    <property type="component" value="Unassembled WGS sequence"/>
</dbReference>
<evidence type="ECO:0000256" key="4">
    <source>
        <dbReference type="ARBA" id="ARBA00022833"/>
    </source>
</evidence>
<keyword evidence="1 6" id="KW-0645">Protease</keyword>
<sequence>MNSLTFKYLLLIIGLIGTHCRPSTESEESEESSNEIDDDDETPDQVPHNDKETEGELVEGDILSSGGVFRNANVQPKMWPGGEVFYEKPRTTTFSSGVIDNITQAMADITAASGNCIVFKERTIRTGKRNYIQIKKDRGCFSKVGMVGGPQPLSLGLGCYKKGVIIHEFLHALGVNHEHTRHDRDQHIEVKKNNVLSLDVYNNNFKKRIIHDDYGIPYCYMSIMHYSNTAFSKSDNDKTIIPLINPSLKLGQRVKLDSCDIKLLKEMYKCTPGKGSGIPKEDSSDDSYSSYSSYSLYKKPGT</sequence>
<keyword evidence="2 6" id="KW-0479">Metal-binding</keyword>
<evidence type="ECO:0000313" key="9">
    <source>
        <dbReference type="EMBL" id="CAH1773100.1"/>
    </source>
</evidence>
<dbReference type="EC" id="3.4.24.-" evidence="7"/>
<dbReference type="SUPFAM" id="SSF55486">
    <property type="entry name" value="Metalloproteases ('zincins'), catalytic domain"/>
    <property type="match status" value="1"/>
</dbReference>
<dbReference type="InterPro" id="IPR006026">
    <property type="entry name" value="Peptidase_Metallo"/>
</dbReference>
<keyword evidence="7" id="KW-0732">Signal</keyword>
<dbReference type="OrthoDB" id="291007at2759"/>
<evidence type="ECO:0000256" key="5">
    <source>
        <dbReference type="ARBA" id="ARBA00023049"/>
    </source>
</evidence>
<feature type="region of interest" description="Disordered" evidence="8">
    <location>
        <begin position="273"/>
        <end position="302"/>
    </location>
</feature>
<dbReference type="CDD" id="cd04280">
    <property type="entry name" value="ZnMc_astacin_like"/>
    <property type="match status" value="1"/>
</dbReference>
<feature type="active site" evidence="6">
    <location>
        <position position="168"/>
    </location>
</feature>
<protein>
    <recommendedName>
        <fullName evidence="7">Metalloendopeptidase</fullName>
        <ecNumber evidence="7">3.4.24.-</ecNumber>
    </recommendedName>
</protein>
<organism evidence="9 10">
    <name type="scientific">Owenia fusiformis</name>
    <name type="common">Polychaete worm</name>
    <dbReference type="NCBI Taxonomy" id="6347"/>
    <lineage>
        <taxon>Eukaryota</taxon>
        <taxon>Metazoa</taxon>
        <taxon>Spiralia</taxon>
        <taxon>Lophotrochozoa</taxon>
        <taxon>Annelida</taxon>
        <taxon>Polychaeta</taxon>
        <taxon>Sedentaria</taxon>
        <taxon>Canalipalpata</taxon>
        <taxon>Sabellida</taxon>
        <taxon>Oweniida</taxon>
        <taxon>Oweniidae</taxon>
        <taxon>Owenia</taxon>
    </lineage>
</organism>
<dbReference type="GO" id="GO:0006508">
    <property type="term" value="P:proteolysis"/>
    <property type="evidence" value="ECO:0007669"/>
    <property type="project" value="UniProtKB-KW"/>
</dbReference>
<evidence type="ECO:0000256" key="1">
    <source>
        <dbReference type="ARBA" id="ARBA00022670"/>
    </source>
</evidence>
<dbReference type="GO" id="GO:0004222">
    <property type="term" value="F:metalloendopeptidase activity"/>
    <property type="evidence" value="ECO:0007669"/>
    <property type="project" value="UniProtKB-UniRule"/>
</dbReference>
<feature type="compositionally biased region" description="Low complexity" evidence="8">
    <location>
        <begin position="286"/>
        <end position="295"/>
    </location>
</feature>
<evidence type="ECO:0000256" key="7">
    <source>
        <dbReference type="RuleBase" id="RU361183"/>
    </source>
</evidence>
<comment type="caution">
    <text evidence="9">The sequence shown here is derived from an EMBL/GenBank/DDBJ whole genome shotgun (WGS) entry which is preliminary data.</text>
</comment>
<feature type="region of interest" description="Disordered" evidence="8">
    <location>
        <begin position="21"/>
        <end position="57"/>
    </location>
</feature>
<dbReference type="EMBL" id="CAIIXF020000001">
    <property type="protein sequence ID" value="CAH1773100.1"/>
    <property type="molecule type" value="Genomic_DNA"/>
</dbReference>
<comment type="cofactor">
    <cofactor evidence="6 7">
        <name>Zn(2+)</name>
        <dbReference type="ChEBI" id="CHEBI:29105"/>
    </cofactor>
    <text evidence="6 7">Binds 1 zinc ion per subunit.</text>
</comment>
<keyword evidence="4 6" id="KW-0862">Zinc</keyword>
<evidence type="ECO:0000256" key="6">
    <source>
        <dbReference type="PROSITE-ProRule" id="PRU01211"/>
    </source>
</evidence>
<dbReference type="GO" id="GO:0008270">
    <property type="term" value="F:zinc ion binding"/>
    <property type="evidence" value="ECO:0007669"/>
    <property type="project" value="UniProtKB-UniRule"/>
</dbReference>
<dbReference type="InterPro" id="IPR001506">
    <property type="entry name" value="Peptidase_M12A"/>
</dbReference>
<evidence type="ECO:0000256" key="2">
    <source>
        <dbReference type="ARBA" id="ARBA00022723"/>
    </source>
</evidence>
<comment type="caution">
    <text evidence="6">Lacks conserved residue(s) required for the propagation of feature annotation.</text>
</comment>
<reference evidence="9" key="1">
    <citation type="submission" date="2022-03" db="EMBL/GenBank/DDBJ databases">
        <authorList>
            <person name="Martin C."/>
        </authorList>
    </citation>
    <scope>NUCLEOTIDE SEQUENCE</scope>
</reference>
<evidence type="ECO:0000256" key="8">
    <source>
        <dbReference type="SAM" id="MobiDB-lite"/>
    </source>
</evidence>
<feature type="binding site" evidence="6">
    <location>
        <position position="177"/>
    </location>
    <ligand>
        <name>Zn(2+)</name>
        <dbReference type="ChEBI" id="CHEBI:29105"/>
        <note>catalytic</note>
    </ligand>
</feature>
<evidence type="ECO:0000313" key="10">
    <source>
        <dbReference type="Proteomes" id="UP000749559"/>
    </source>
</evidence>
<accession>A0A8J1Y0L8</accession>
<dbReference type="Pfam" id="PF01400">
    <property type="entry name" value="Astacin"/>
    <property type="match status" value="1"/>
</dbReference>
<dbReference type="PANTHER" id="PTHR10127:SF780">
    <property type="entry name" value="METALLOENDOPEPTIDASE"/>
    <property type="match status" value="1"/>
</dbReference>
<proteinExistence type="predicted"/>
<keyword evidence="3 6" id="KW-0378">Hydrolase</keyword>
<evidence type="ECO:0000256" key="3">
    <source>
        <dbReference type="ARBA" id="ARBA00022801"/>
    </source>
</evidence>
<feature type="chain" id="PRO_5042621167" description="Metalloendopeptidase" evidence="7">
    <location>
        <begin position="21"/>
        <end position="302"/>
    </location>
</feature>
<feature type="binding site" evidence="6">
    <location>
        <position position="171"/>
    </location>
    <ligand>
        <name>Zn(2+)</name>
        <dbReference type="ChEBI" id="CHEBI:29105"/>
        <note>catalytic</note>
    </ligand>
</feature>
<dbReference type="InterPro" id="IPR034035">
    <property type="entry name" value="Astacin-like_dom"/>
</dbReference>